<evidence type="ECO:0000259" key="10">
    <source>
        <dbReference type="PROSITE" id="PS50035"/>
    </source>
</evidence>
<dbReference type="RefSeq" id="WP_238242220.1">
    <property type="nucleotide sequence ID" value="NZ_BPQQ01000161.1"/>
</dbReference>
<organism evidence="11 12">
    <name type="scientific">Methylobacterium isbiliense</name>
    <dbReference type="NCBI Taxonomy" id="315478"/>
    <lineage>
        <taxon>Bacteria</taxon>
        <taxon>Pseudomonadati</taxon>
        <taxon>Pseudomonadota</taxon>
        <taxon>Alphaproteobacteria</taxon>
        <taxon>Hyphomicrobiales</taxon>
        <taxon>Methylobacteriaceae</taxon>
        <taxon>Methylobacterium</taxon>
    </lineage>
</organism>
<comment type="caution">
    <text evidence="11">The sequence shown here is derived from an EMBL/GenBank/DDBJ whole genome shotgun (WGS) entry which is preliminary data.</text>
</comment>
<accession>A0ABQ4SQB5</accession>
<gene>
    <name evidence="11" type="ORF">GMJLKIPL_6665</name>
</gene>
<protein>
    <recommendedName>
        <fullName evidence="4">Phospholipase D</fullName>
    </recommendedName>
    <alternativeName>
        <fullName evidence="9">Choline phosphatase</fullName>
    </alternativeName>
</protein>
<comment type="catalytic activity">
    <reaction evidence="1">
        <text>a 1,2-diacyl-sn-glycero-3-phosphocholine + H2O = a 1,2-diacyl-sn-glycero-3-phosphate + choline + H(+)</text>
        <dbReference type="Rhea" id="RHEA:14445"/>
        <dbReference type="ChEBI" id="CHEBI:15354"/>
        <dbReference type="ChEBI" id="CHEBI:15377"/>
        <dbReference type="ChEBI" id="CHEBI:15378"/>
        <dbReference type="ChEBI" id="CHEBI:57643"/>
        <dbReference type="ChEBI" id="CHEBI:58608"/>
        <dbReference type="EC" id="3.1.4.4"/>
    </reaction>
</comment>
<name>A0ABQ4SQB5_9HYPH</name>
<dbReference type="SUPFAM" id="SSF56024">
    <property type="entry name" value="Phospholipase D/nuclease"/>
    <property type="match status" value="1"/>
</dbReference>
<reference evidence="11" key="2">
    <citation type="submission" date="2021-08" db="EMBL/GenBank/DDBJ databases">
        <authorList>
            <person name="Tani A."/>
            <person name="Ola A."/>
            <person name="Ogura Y."/>
            <person name="Katsura K."/>
            <person name="Hayashi T."/>
        </authorList>
    </citation>
    <scope>NUCLEOTIDE SEQUENCE</scope>
    <source>
        <strain evidence="11">DSM 17168</strain>
    </source>
</reference>
<proteinExistence type="predicted"/>
<keyword evidence="6" id="KW-0677">Repeat</keyword>
<evidence type="ECO:0000313" key="12">
    <source>
        <dbReference type="Proteomes" id="UP001055153"/>
    </source>
</evidence>
<evidence type="ECO:0000256" key="8">
    <source>
        <dbReference type="ARBA" id="ARBA00023098"/>
    </source>
</evidence>
<comment type="subcellular location">
    <subcellularLocation>
        <location evidence="3">Secreted</location>
    </subcellularLocation>
</comment>
<comment type="function">
    <text evidence="2">Could be a virulence factor.</text>
</comment>
<dbReference type="Gene3D" id="3.30.870.10">
    <property type="entry name" value="Endonuclease Chain A"/>
    <property type="match status" value="1"/>
</dbReference>
<dbReference type="PANTHER" id="PTHR18896:SF76">
    <property type="entry name" value="PHOSPHOLIPASE"/>
    <property type="match status" value="1"/>
</dbReference>
<dbReference type="InterPro" id="IPR025202">
    <property type="entry name" value="PLD-like_dom"/>
</dbReference>
<dbReference type="InterPro" id="IPR015679">
    <property type="entry name" value="PLipase_D_fam"/>
</dbReference>
<keyword evidence="7" id="KW-0378">Hydrolase</keyword>
<evidence type="ECO:0000256" key="9">
    <source>
        <dbReference type="ARBA" id="ARBA00029594"/>
    </source>
</evidence>
<keyword evidence="12" id="KW-1185">Reference proteome</keyword>
<dbReference type="Pfam" id="PF13091">
    <property type="entry name" value="PLDc_2"/>
    <property type="match status" value="1"/>
</dbReference>
<evidence type="ECO:0000256" key="4">
    <source>
        <dbReference type="ARBA" id="ARBA00018392"/>
    </source>
</evidence>
<evidence type="ECO:0000313" key="11">
    <source>
        <dbReference type="EMBL" id="GJE04699.1"/>
    </source>
</evidence>
<evidence type="ECO:0000256" key="6">
    <source>
        <dbReference type="ARBA" id="ARBA00022737"/>
    </source>
</evidence>
<evidence type="ECO:0000256" key="2">
    <source>
        <dbReference type="ARBA" id="ARBA00003145"/>
    </source>
</evidence>
<reference evidence="11" key="1">
    <citation type="journal article" date="2021" name="Front. Microbiol.">
        <title>Comprehensive Comparative Genomics and Phenotyping of Methylobacterium Species.</title>
        <authorList>
            <person name="Alessa O."/>
            <person name="Ogura Y."/>
            <person name="Fujitani Y."/>
            <person name="Takami H."/>
            <person name="Hayashi T."/>
            <person name="Sahin N."/>
            <person name="Tani A."/>
        </authorList>
    </citation>
    <scope>NUCLEOTIDE SEQUENCE</scope>
    <source>
        <strain evidence="11">DSM 17168</strain>
    </source>
</reference>
<keyword evidence="5" id="KW-0964">Secreted</keyword>
<dbReference type="EMBL" id="BPQQ01000161">
    <property type="protein sequence ID" value="GJE04699.1"/>
    <property type="molecule type" value="Genomic_DNA"/>
</dbReference>
<evidence type="ECO:0000256" key="5">
    <source>
        <dbReference type="ARBA" id="ARBA00022525"/>
    </source>
</evidence>
<dbReference type="PANTHER" id="PTHR18896">
    <property type="entry name" value="PHOSPHOLIPASE D"/>
    <property type="match status" value="1"/>
</dbReference>
<dbReference type="InterPro" id="IPR001736">
    <property type="entry name" value="PLipase_D/transphosphatidylase"/>
</dbReference>
<dbReference type="SMART" id="SM00155">
    <property type="entry name" value="PLDc"/>
    <property type="match status" value="1"/>
</dbReference>
<dbReference type="PROSITE" id="PS50035">
    <property type="entry name" value="PLD"/>
    <property type="match status" value="1"/>
</dbReference>
<sequence length="196" mass="21445">MIVINPLSTEGLLEDEVMGSARARIIDVLRGTTGGSRFRIYHPVAAGGTPIYVHAKLMIVDDRFLKIGSANMNNRSMGLDTECDLAVDTHDQTRSRALRTAICGIRHRLLAEHLCVTAEEFARVELEEGSLVRAIDRLRVAKGRTLVPLEPRPLNAVEEFIAVDGVLDPDRPEPIVNQLAKLASASARAWRGSSSP</sequence>
<evidence type="ECO:0000256" key="7">
    <source>
        <dbReference type="ARBA" id="ARBA00022801"/>
    </source>
</evidence>
<evidence type="ECO:0000256" key="3">
    <source>
        <dbReference type="ARBA" id="ARBA00004613"/>
    </source>
</evidence>
<feature type="domain" description="PLD phosphodiesterase" evidence="10">
    <location>
        <begin position="49"/>
        <end position="76"/>
    </location>
</feature>
<dbReference type="Proteomes" id="UP001055153">
    <property type="component" value="Unassembled WGS sequence"/>
</dbReference>
<evidence type="ECO:0000256" key="1">
    <source>
        <dbReference type="ARBA" id="ARBA00000798"/>
    </source>
</evidence>
<keyword evidence="8" id="KW-0443">Lipid metabolism</keyword>